<organism evidence="2 3">
    <name type="scientific">Falsigemmobacter intermedius</name>
    <dbReference type="NCBI Taxonomy" id="1553448"/>
    <lineage>
        <taxon>Bacteria</taxon>
        <taxon>Pseudomonadati</taxon>
        <taxon>Pseudomonadota</taxon>
        <taxon>Alphaproteobacteria</taxon>
        <taxon>Rhodobacterales</taxon>
        <taxon>Paracoccaceae</taxon>
        <taxon>Falsigemmobacter</taxon>
    </lineage>
</organism>
<evidence type="ECO:0000313" key="3">
    <source>
        <dbReference type="Proteomes" id="UP000287168"/>
    </source>
</evidence>
<feature type="chain" id="PRO_5018533556" evidence="1">
    <location>
        <begin position="25"/>
        <end position="231"/>
    </location>
</feature>
<feature type="signal peptide" evidence="1">
    <location>
        <begin position="1"/>
        <end position="24"/>
    </location>
</feature>
<keyword evidence="3" id="KW-1185">Reference proteome</keyword>
<gene>
    <name evidence="2" type="ORF">EP867_06345</name>
</gene>
<dbReference type="AlphaFoldDB" id="A0A3S3YLL6"/>
<sequence>MRRVWRAVAAFSFGLVAVALPAQASGLFTPPDGCEVYLTVQAKGCRVSHHYICKADPAGDQWRVDFDLKGPYFLSRINAETEWLQSIDLTSGEDIRLVPGPADPASFTGLTTTGADSYDFTQNAAGGGAIRYIGSDRLTGKKTVIDGVELEETAFEFREETPSGRLIGTASGQEFIHRGWRLFFSGPSTWEGDEGRERIDRSPVRFDEPGDAGFRSVTPEYDCTAQLAALP</sequence>
<dbReference type="RefSeq" id="WP_128487368.1">
    <property type="nucleotide sequence ID" value="NZ_JBHLXB010000016.1"/>
</dbReference>
<name>A0A3S3YLL6_9RHOB</name>
<keyword evidence="1" id="KW-0732">Signal</keyword>
<evidence type="ECO:0000256" key="1">
    <source>
        <dbReference type="SAM" id="SignalP"/>
    </source>
</evidence>
<proteinExistence type="predicted"/>
<protein>
    <submittedName>
        <fullName evidence="2">Uncharacterized protein</fullName>
    </submittedName>
</protein>
<dbReference type="EMBL" id="SBLC01000007">
    <property type="protein sequence ID" value="RWY42350.1"/>
    <property type="molecule type" value="Genomic_DNA"/>
</dbReference>
<comment type="caution">
    <text evidence="2">The sequence shown here is derived from an EMBL/GenBank/DDBJ whole genome shotgun (WGS) entry which is preliminary data.</text>
</comment>
<dbReference type="OrthoDB" id="7844595at2"/>
<accession>A0A3S3YLL6</accession>
<reference evidence="2 3" key="1">
    <citation type="journal article" date="2015" name="Int. J. Syst. Evol. Microbiol.">
        <title>Gemmobacter intermedius sp. nov., isolated from a white stork (Ciconia ciconia).</title>
        <authorList>
            <person name="Kampfer P."/>
            <person name="Jerzak L."/>
            <person name="Wilharm G."/>
            <person name="Golke J."/>
            <person name="Busse H.J."/>
            <person name="Glaeser S.P."/>
        </authorList>
    </citation>
    <scope>NUCLEOTIDE SEQUENCE [LARGE SCALE GENOMIC DNA]</scope>
    <source>
        <strain evidence="2 3">119/4</strain>
    </source>
</reference>
<dbReference type="Proteomes" id="UP000287168">
    <property type="component" value="Unassembled WGS sequence"/>
</dbReference>
<evidence type="ECO:0000313" key="2">
    <source>
        <dbReference type="EMBL" id="RWY42350.1"/>
    </source>
</evidence>